<dbReference type="PROSITE" id="PS50005">
    <property type="entry name" value="TPR"/>
    <property type="match status" value="6"/>
</dbReference>
<feature type="repeat" description="TPR" evidence="1">
    <location>
        <begin position="305"/>
        <end position="338"/>
    </location>
</feature>
<sequence>MEEERFNNEARMELVAKFETMLSNEETFFFDVSEVESIAAYYFDVEEPRKALSIIEIGEQQHPSSENIILYKGEALIQLGRKIEAVEVLEYVLGLNPINGNALRILATIYAELLEHEKAIAYFEKAVKFELDFKEELFLDLAYQYQILGRFKDALFFLKEALELNRENETALFEVGLCYNELDLDNEAVQYFEAFLEQQPYSYIGWFNLGNSFYRIEEYEDALFAFDYSILTNDSFAAAYYGKANAYIQLDEYKKAIEILNLTFGLEQPHAFVYCHIGECYEKLGEYEKAITFYEKSLELDNDQTDAWLGIGVVKDLNKQPEEAVKFVKKALDKDPENVEYLYVYAEILGKLGETEKSKKIFRRVVDLDPDNIDAWLDYSNILFEKSSPKDAAKLLKDAIALNGDQEELQYRLVAYQISVGDKENAKINLRKALSKNYKGHEKLFEFYPQAKDITEIVDIIADYKK</sequence>
<accession>H6REA2</accession>
<reference evidence="2" key="2">
    <citation type="submission" date="2012-02" db="EMBL/GenBank/DDBJ databases">
        <authorList>
            <person name="Genoscope - CEA"/>
        </authorList>
    </citation>
    <scope>NUCLEOTIDE SEQUENCE</scope>
</reference>
<proteinExistence type="predicted"/>
<dbReference type="PANTHER" id="PTHR12558:SF13">
    <property type="entry name" value="CELL DIVISION CYCLE PROTEIN 27 HOMOLOG"/>
    <property type="match status" value="1"/>
</dbReference>
<dbReference type="InterPro" id="IPR011990">
    <property type="entry name" value="TPR-like_helical_dom_sf"/>
</dbReference>
<keyword evidence="1" id="KW-0802">TPR repeat</keyword>
<evidence type="ECO:0000313" key="2">
    <source>
        <dbReference type="EMBL" id="CCF99363.1"/>
    </source>
</evidence>
<feature type="repeat" description="TPR" evidence="1">
    <location>
        <begin position="339"/>
        <end position="372"/>
    </location>
</feature>
<dbReference type="PANTHER" id="PTHR12558">
    <property type="entry name" value="CELL DIVISION CYCLE 16,23,27"/>
    <property type="match status" value="1"/>
</dbReference>
<organism evidence="2">
    <name type="scientific">uncultured Cytophagia bacterium</name>
    <dbReference type="NCBI Taxonomy" id="768505"/>
    <lineage>
        <taxon>Bacteria</taxon>
        <taxon>Pseudomonadati</taxon>
        <taxon>Bacteroidota</taxon>
        <taxon>Cytophagia</taxon>
        <taxon>environmental samples</taxon>
    </lineage>
</organism>
<gene>
    <name evidence="2" type="ORF">VIS_S3BBA60020</name>
</gene>
<dbReference type="SUPFAM" id="SSF48452">
    <property type="entry name" value="TPR-like"/>
    <property type="match status" value="2"/>
</dbReference>
<name>H6REA2_9BACT</name>
<evidence type="ECO:0000256" key="1">
    <source>
        <dbReference type="PROSITE-ProRule" id="PRU00339"/>
    </source>
</evidence>
<dbReference type="Pfam" id="PF00515">
    <property type="entry name" value="TPR_1"/>
    <property type="match status" value="1"/>
</dbReference>
<dbReference type="InterPro" id="IPR019734">
    <property type="entry name" value="TPR_rpt"/>
</dbReference>
<feature type="repeat" description="TPR" evidence="1">
    <location>
        <begin position="100"/>
        <end position="133"/>
    </location>
</feature>
<feature type="repeat" description="TPR" evidence="1">
    <location>
        <begin position="169"/>
        <end position="202"/>
    </location>
</feature>
<dbReference type="Pfam" id="PF13432">
    <property type="entry name" value="TPR_16"/>
    <property type="match status" value="3"/>
</dbReference>
<dbReference type="SMART" id="SM00028">
    <property type="entry name" value="TPR"/>
    <property type="match status" value="10"/>
</dbReference>
<dbReference type="Pfam" id="PF14559">
    <property type="entry name" value="TPR_19"/>
    <property type="match status" value="1"/>
</dbReference>
<reference evidence="2" key="1">
    <citation type="journal article" date="2012" name="Environ. Microbiol.">
        <title>Genomic content of uncultured Bacteroidetes from contrasting oceanic provinces in the North Atlantic Ocean.</title>
        <authorList>
            <person name="Gomez-Pereira P.R."/>
            <person name="Schuler M."/>
            <person name="Fuchs B.M."/>
            <person name="Bennke C."/>
            <person name="Teeling H."/>
            <person name="Waldmann J."/>
            <person name="Richter M."/>
            <person name="Barbe V."/>
            <person name="Bataille E."/>
            <person name="Glockner F.O."/>
            <person name="Amann R."/>
        </authorList>
    </citation>
    <scope>NUCLEOTIDE SEQUENCE</scope>
</reference>
<feature type="repeat" description="TPR" evidence="1">
    <location>
        <begin position="271"/>
        <end position="304"/>
    </location>
</feature>
<feature type="repeat" description="TPR" evidence="1">
    <location>
        <begin position="135"/>
        <end position="168"/>
    </location>
</feature>
<dbReference type="AlphaFoldDB" id="H6REA2"/>
<dbReference type="PROSITE" id="PS50293">
    <property type="entry name" value="TPR_REGION"/>
    <property type="match status" value="1"/>
</dbReference>
<dbReference type="EMBL" id="FO117577">
    <property type="protein sequence ID" value="CCF99363.1"/>
    <property type="molecule type" value="Genomic_DNA"/>
</dbReference>
<protein>
    <submittedName>
        <fullName evidence="2">Tetratricopeptide repeat containing protein</fullName>
    </submittedName>
</protein>
<dbReference type="Gene3D" id="1.25.40.10">
    <property type="entry name" value="Tetratricopeptide repeat domain"/>
    <property type="match status" value="4"/>
</dbReference>